<protein>
    <recommendedName>
        <fullName evidence="2">Superoxide dismutase copper/zinc binding domain-containing protein</fullName>
    </recommendedName>
</protein>
<sequence>MGGYKAKFEFKAPSKGTGAHVTISDTKGFSTEAAVLKDVGFEYHIHVKPVGPNNDCAATGGHLDPTKKGMAKCNRQKPDECQEGDLSGKHGNLIPTESGSLETVTYLDKSLHLDTTDPETTIVGRSVVIHNNGARIACADILPAGTSPLSAANLDSSSMVQNQTQAIQTPASQPNYGSHLVPTGHIAMMASGIVAVAATFVISF</sequence>
<organism evidence="3 4">
    <name type="scientific">Lunasporangiospora selenospora</name>
    <dbReference type="NCBI Taxonomy" id="979761"/>
    <lineage>
        <taxon>Eukaryota</taxon>
        <taxon>Fungi</taxon>
        <taxon>Fungi incertae sedis</taxon>
        <taxon>Mucoromycota</taxon>
        <taxon>Mortierellomycotina</taxon>
        <taxon>Mortierellomycetes</taxon>
        <taxon>Mortierellales</taxon>
        <taxon>Mortierellaceae</taxon>
        <taxon>Lunasporangiospora</taxon>
    </lineage>
</organism>
<reference evidence="3" key="1">
    <citation type="journal article" date="2020" name="Fungal Divers.">
        <title>Resolving the Mortierellaceae phylogeny through synthesis of multi-gene phylogenetics and phylogenomics.</title>
        <authorList>
            <person name="Vandepol N."/>
            <person name="Liber J."/>
            <person name="Desiro A."/>
            <person name="Na H."/>
            <person name="Kennedy M."/>
            <person name="Barry K."/>
            <person name="Grigoriev I.V."/>
            <person name="Miller A.N."/>
            <person name="O'Donnell K."/>
            <person name="Stajich J.E."/>
            <person name="Bonito G."/>
        </authorList>
    </citation>
    <scope>NUCLEOTIDE SEQUENCE</scope>
    <source>
        <strain evidence="3">KOD1015</strain>
    </source>
</reference>
<name>A0A9P6FNC8_9FUNG</name>
<evidence type="ECO:0000313" key="3">
    <source>
        <dbReference type="EMBL" id="KAF9578251.1"/>
    </source>
</evidence>
<feature type="domain" description="Superoxide dismutase copper/zinc binding" evidence="2">
    <location>
        <begin position="42"/>
        <end position="135"/>
    </location>
</feature>
<gene>
    <name evidence="3" type="ORF">BGW38_006051</name>
</gene>
<dbReference type="EMBL" id="JAABOA010003855">
    <property type="protein sequence ID" value="KAF9578251.1"/>
    <property type="molecule type" value="Genomic_DNA"/>
</dbReference>
<dbReference type="GO" id="GO:0046872">
    <property type="term" value="F:metal ion binding"/>
    <property type="evidence" value="ECO:0007669"/>
    <property type="project" value="InterPro"/>
</dbReference>
<dbReference type="OrthoDB" id="159229at2759"/>
<dbReference type="Pfam" id="PF00080">
    <property type="entry name" value="Sod_Cu"/>
    <property type="match status" value="1"/>
</dbReference>
<proteinExistence type="predicted"/>
<dbReference type="InterPro" id="IPR001424">
    <property type="entry name" value="SOD_Cu_Zn_dom"/>
</dbReference>
<keyword evidence="4" id="KW-1185">Reference proteome</keyword>
<dbReference type="InterPro" id="IPR053257">
    <property type="entry name" value="Cu-only_SOD"/>
</dbReference>
<dbReference type="SUPFAM" id="SSF49329">
    <property type="entry name" value="Cu,Zn superoxide dismutase-like"/>
    <property type="match status" value="1"/>
</dbReference>
<dbReference type="PANTHER" id="PTHR20910">
    <property type="entry name" value="AGAP001623-PA"/>
    <property type="match status" value="1"/>
</dbReference>
<dbReference type="Gene3D" id="2.60.40.200">
    <property type="entry name" value="Superoxide dismutase, copper/zinc binding domain"/>
    <property type="match status" value="1"/>
</dbReference>
<accession>A0A9P6FNC8</accession>
<dbReference type="PANTHER" id="PTHR20910:SF1">
    <property type="entry name" value="SUPEROXIDE DISMUTASE COPPER_ZINC BINDING DOMAIN-CONTAINING PROTEIN"/>
    <property type="match status" value="1"/>
</dbReference>
<dbReference type="Proteomes" id="UP000780801">
    <property type="component" value="Unassembled WGS sequence"/>
</dbReference>
<dbReference type="InterPro" id="IPR036423">
    <property type="entry name" value="SOD-like_Cu/Zn_dom_sf"/>
</dbReference>
<evidence type="ECO:0000313" key="4">
    <source>
        <dbReference type="Proteomes" id="UP000780801"/>
    </source>
</evidence>
<feature type="region of interest" description="Disordered" evidence="1">
    <location>
        <begin position="76"/>
        <end position="95"/>
    </location>
</feature>
<evidence type="ECO:0000256" key="1">
    <source>
        <dbReference type="SAM" id="MobiDB-lite"/>
    </source>
</evidence>
<comment type="caution">
    <text evidence="3">The sequence shown here is derived from an EMBL/GenBank/DDBJ whole genome shotgun (WGS) entry which is preliminary data.</text>
</comment>
<evidence type="ECO:0000259" key="2">
    <source>
        <dbReference type="Pfam" id="PF00080"/>
    </source>
</evidence>
<dbReference type="GO" id="GO:0006801">
    <property type="term" value="P:superoxide metabolic process"/>
    <property type="evidence" value="ECO:0007669"/>
    <property type="project" value="InterPro"/>
</dbReference>
<dbReference type="AlphaFoldDB" id="A0A9P6FNC8"/>